<protein>
    <submittedName>
        <fullName evidence="1">COG1357 Pentapeptide repeats containing protein</fullName>
    </submittedName>
</protein>
<dbReference type="InterPro" id="IPR051082">
    <property type="entry name" value="Pentapeptide-BTB/POZ_domain"/>
</dbReference>
<dbReference type="SUPFAM" id="SSF141571">
    <property type="entry name" value="Pentapeptide repeat-like"/>
    <property type="match status" value="1"/>
</dbReference>
<organism evidence="1">
    <name type="scientific">uncultured Caudovirales phage</name>
    <dbReference type="NCBI Taxonomy" id="2100421"/>
    <lineage>
        <taxon>Viruses</taxon>
        <taxon>Duplodnaviria</taxon>
        <taxon>Heunggongvirae</taxon>
        <taxon>Uroviricota</taxon>
        <taxon>Caudoviricetes</taxon>
        <taxon>Peduoviridae</taxon>
        <taxon>Maltschvirus</taxon>
        <taxon>Maltschvirus maltsch</taxon>
    </lineage>
</organism>
<dbReference type="InterPro" id="IPR001646">
    <property type="entry name" value="5peptide_repeat"/>
</dbReference>
<evidence type="ECO:0000313" key="1">
    <source>
        <dbReference type="EMBL" id="CAB5225971.1"/>
    </source>
</evidence>
<gene>
    <name evidence="1" type="ORF">UFOVP756_25</name>
</gene>
<dbReference type="Pfam" id="PF00805">
    <property type="entry name" value="Pentapeptide"/>
    <property type="match status" value="1"/>
</dbReference>
<name>A0A6J7XDN2_9CAUD</name>
<dbReference type="EMBL" id="LR798354">
    <property type="protein sequence ID" value="CAB5225971.1"/>
    <property type="molecule type" value="Genomic_DNA"/>
</dbReference>
<dbReference type="PANTHER" id="PTHR14136">
    <property type="entry name" value="BTB_POZ DOMAIN-CONTAINING PROTEIN KCTD9"/>
    <property type="match status" value="1"/>
</dbReference>
<accession>A0A6J7XDN2</accession>
<reference evidence="1" key="1">
    <citation type="submission" date="2020-05" db="EMBL/GenBank/DDBJ databases">
        <authorList>
            <person name="Chiriac C."/>
            <person name="Salcher M."/>
            <person name="Ghai R."/>
            <person name="Kavagutti S V."/>
        </authorList>
    </citation>
    <scope>NUCLEOTIDE SEQUENCE</scope>
</reference>
<dbReference type="Gene3D" id="2.160.20.80">
    <property type="entry name" value="E3 ubiquitin-protein ligase SopA"/>
    <property type="match status" value="1"/>
</dbReference>
<sequence>METIEIKNRFTNEVIFSHECENNTVKITVEKAVETGAYLRGADLTGAYLTDAYLTGAYLRGADLRGADLTGARLTGARLTGADLRGAYLTGADLRGAYLTDAYLTGAYLRGADLRGADLTGADLRGAYLTGANIPIYCKWAVSIVDVNIRIGCKTKSIEEWDAFFASDEEFATYRNTDDFIRIRAMYEAYKSYINVINTIKA</sequence>
<proteinExistence type="predicted"/>
<dbReference type="PANTHER" id="PTHR14136:SF17">
    <property type="entry name" value="BTB_POZ DOMAIN-CONTAINING PROTEIN KCTD9"/>
    <property type="match status" value="1"/>
</dbReference>